<dbReference type="KEGG" id="msyr:CXP39_02655"/>
<dbReference type="OrthoDB" id="389702at2"/>
<dbReference type="AlphaFoldDB" id="A0A2K9BKC5"/>
<protein>
    <submittedName>
        <fullName evidence="2">Uncharacterized protein</fullName>
    </submittedName>
</protein>
<keyword evidence="1" id="KW-1133">Transmembrane helix</keyword>
<dbReference type="EMBL" id="CP025257">
    <property type="protein sequence ID" value="AUF83686.1"/>
    <property type="molecule type" value="Genomic_DNA"/>
</dbReference>
<keyword evidence="1" id="KW-0812">Transmembrane</keyword>
<feature type="transmembrane region" description="Helical" evidence="1">
    <location>
        <begin position="61"/>
        <end position="87"/>
    </location>
</feature>
<keyword evidence="1" id="KW-0472">Membrane</keyword>
<keyword evidence="3" id="KW-1185">Reference proteome</keyword>
<organism evidence="2 3">
    <name type="scientific">Mesoplasma syrphidae</name>
    <dbReference type="NCBI Taxonomy" id="225999"/>
    <lineage>
        <taxon>Bacteria</taxon>
        <taxon>Bacillati</taxon>
        <taxon>Mycoplasmatota</taxon>
        <taxon>Mollicutes</taxon>
        <taxon>Entomoplasmatales</taxon>
        <taxon>Entomoplasmataceae</taxon>
        <taxon>Mesoplasma</taxon>
    </lineage>
</organism>
<proteinExistence type="predicted"/>
<name>A0A2K9BKC5_9MOLU</name>
<feature type="transmembrane region" description="Helical" evidence="1">
    <location>
        <begin position="107"/>
        <end position="134"/>
    </location>
</feature>
<evidence type="ECO:0000313" key="2">
    <source>
        <dbReference type="EMBL" id="AUF83686.1"/>
    </source>
</evidence>
<feature type="transmembrane region" description="Helical" evidence="1">
    <location>
        <begin position="26"/>
        <end position="49"/>
    </location>
</feature>
<evidence type="ECO:0000256" key="1">
    <source>
        <dbReference type="SAM" id="Phobius"/>
    </source>
</evidence>
<gene>
    <name evidence="2" type="ORF">CXP39_02655</name>
</gene>
<dbReference type="RefSeq" id="WP_027047965.1">
    <property type="nucleotide sequence ID" value="NZ_CP025257.1"/>
</dbReference>
<accession>A0A2K9BKC5</accession>
<evidence type="ECO:0000313" key="3">
    <source>
        <dbReference type="Proteomes" id="UP000233419"/>
    </source>
</evidence>
<sequence length="236" mass="26420">MIQFLSNTWVNGSNQLGKDGQVNTQILILGVIVLVVSLILSLTFSKYLYDFKKNDSKHKIYGINFIIIFAVLNAIAIFSGILGMILFSNAKSIFGANSNIDNGANVAFAVIVTILAIGFAVIIGSSVLLWFGIYKFGIALDKEKVLFIGEKILYSKITKIIDDKGKIYINYLQGIRTNKRFKLSKSSVMGQWFIQNVLVTGHSIEKMNADEYFKNMNVLAKKELEEKQSQKAKEKK</sequence>
<reference evidence="2 3" key="1">
    <citation type="submission" date="2017-12" db="EMBL/GenBank/DDBJ databases">
        <title>Mesoplasma syrphidae YJS, Complete Genome.</title>
        <authorList>
            <person name="Knight T.F."/>
            <person name="Citino T."/>
            <person name="Rubinstein R."/>
            <person name="Neuschaefer Z."/>
        </authorList>
    </citation>
    <scope>NUCLEOTIDE SEQUENCE [LARGE SCALE GENOMIC DNA]</scope>
    <source>
        <strain evidence="2 3">YJS</strain>
    </source>
</reference>
<dbReference type="Proteomes" id="UP000233419">
    <property type="component" value="Chromosome"/>
</dbReference>